<dbReference type="SUPFAM" id="SSF51735">
    <property type="entry name" value="NAD(P)-binding Rossmann-fold domains"/>
    <property type="match status" value="1"/>
</dbReference>
<keyword evidence="3" id="KW-1185">Reference proteome</keyword>
<accession>A0A157Z2L5</accession>
<dbReference type="STRING" id="1777144.AWB83_00117"/>
<dbReference type="RefSeq" id="WP_087042312.1">
    <property type="nucleotide sequence ID" value="NZ_FCOB02000001.1"/>
</dbReference>
<name>A0A157Z2L5_9BURK</name>
<dbReference type="PANTHER" id="PTHR13812:SF19">
    <property type="entry name" value="KETIMINE REDUCTASE MU-CRYSTALLIN"/>
    <property type="match status" value="1"/>
</dbReference>
<dbReference type="AlphaFoldDB" id="A0A157Z2L5"/>
<dbReference type="InterPro" id="IPR036291">
    <property type="entry name" value="NAD(P)-bd_dom_sf"/>
</dbReference>
<dbReference type="EMBL" id="FCOB02000001">
    <property type="protein sequence ID" value="SAK39778.1"/>
    <property type="molecule type" value="Genomic_DNA"/>
</dbReference>
<organism evidence="2 3">
    <name type="scientific">Caballeronia ptereochthonis</name>
    <dbReference type="NCBI Taxonomy" id="1777144"/>
    <lineage>
        <taxon>Bacteria</taxon>
        <taxon>Pseudomonadati</taxon>
        <taxon>Pseudomonadota</taxon>
        <taxon>Betaproteobacteria</taxon>
        <taxon>Burkholderiales</taxon>
        <taxon>Burkholderiaceae</taxon>
        <taxon>Caballeronia</taxon>
    </lineage>
</organism>
<dbReference type="Gene3D" id="3.30.1780.10">
    <property type="entry name" value="ornithine cyclodeaminase, domain 1"/>
    <property type="match status" value="1"/>
</dbReference>
<dbReference type="Pfam" id="PF02423">
    <property type="entry name" value="OCD_Mu_crystall"/>
    <property type="match status" value="1"/>
</dbReference>
<dbReference type="Proteomes" id="UP000054978">
    <property type="component" value="Unassembled WGS sequence"/>
</dbReference>
<protein>
    <submittedName>
        <fullName evidence="2">Ornithine cyclodeaminase</fullName>
    </submittedName>
</protein>
<sequence>MRETSESEDAGAAAGSPCEPRGTVLRGPASRVTVAPLAPRLVGQRVRAALRALRDGEAYGTKAVLEPDSDELRALLGEAASAAYANGERPNWKLSALVSINPSYGAVKIVGSHTYNRLHGVPRSTSTVLLYDKLTMQAVAILDGSTLSAQRTGAYASIVVDRLLQPRARFSVFLFGAGRVAHAVVEDLHAHHPERVDTLYVRSRTQASAEAFVAGLTPHVSFPLVAAPTLDPLPDCALIITASNASAPLFEAWQVGDASVVLHLGGDETPNELIRYLLEAGTVICDDIETVAHRRSQSLPLFFLRTGRSLEAMADAYQMRNLWQMLDDATPYRLPALVTCVGLPVLDLYLAQHVYETARDSETGPD</sequence>
<proteinExistence type="predicted"/>
<dbReference type="InterPro" id="IPR023401">
    <property type="entry name" value="ODC_N"/>
</dbReference>
<evidence type="ECO:0000256" key="1">
    <source>
        <dbReference type="SAM" id="MobiDB-lite"/>
    </source>
</evidence>
<evidence type="ECO:0000313" key="2">
    <source>
        <dbReference type="EMBL" id="SAK39778.1"/>
    </source>
</evidence>
<dbReference type="PANTHER" id="PTHR13812">
    <property type="entry name" value="KETIMINE REDUCTASE MU-CRYSTALLIN"/>
    <property type="match status" value="1"/>
</dbReference>
<dbReference type="GO" id="GO:0005737">
    <property type="term" value="C:cytoplasm"/>
    <property type="evidence" value="ECO:0007669"/>
    <property type="project" value="TreeGrafter"/>
</dbReference>
<dbReference type="InterPro" id="IPR003462">
    <property type="entry name" value="ODC_Mu_crystall"/>
</dbReference>
<reference evidence="2" key="1">
    <citation type="submission" date="2016-01" db="EMBL/GenBank/DDBJ databases">
        <authorList>
            <person name="Peeters C."/>
        </authorList>
    </citation>
    <scope>NUCLEOTIDE SEQUENCE [LARGE SCALE GENOMIC DNA]</scope>
    <source>
        <strain evidence="2">LMG 29326</strain>
    </source>
</reference>
<feature type="region of interest" description="Disordered" evidence="1">
    <location>
        <begin position="1"/>
        <end position="24"/>
    </location>
</feature>
<gene>
    <name evidence="2" type="ORF">AWB83_00117</name>
</gene>
<dbReference type="OrthoDB" id="8297532at2"/>
<comment type="caution">
    <text evidence="2">The sequence shown here is derived from an EMBL/GenBank/DDBJ whole genome shotgun (WGS) entry which is preliminary data.</text>
</comment>
<evidence type="ECO:0000313" key="3">
    <source>
        <dbReference type="Proteomes" id="UP000054978"/>
    </source>
</evidence>
<dbReference type="Gene3D" id="3.40.50.720">
    <property type="entry name" value="NAD(P)-binding Rossmann-like Domain"/>
    <property type="match status" value="1"/>
</dbReference>